<sequence>MIVCEGKRTERIYFNNYKKWGCNLKIEMPYSGDTDPLSLIEFAKKQISKYELNLKGGDAIWCVFDCNGNNDKIISTACKNAGHNVKIILSNPSFELWFLLHFEYYSIKLTNLDLINRLERYLHNYEKSKDYYDLLKSKRENAVANAKRLNELHQIKGINLISVDSNPSTQIFTIVEEILKITRYMD</sequence>
<evidence type="ECO:0000313" key="1">
    <source>
        <dbReference type="EMBL" id="SNQ59787.1"/>
    </source>
</evidence>
<keyword evidence="2" id="KW-1185">Reference proteome</keyword>
<organism evidence="1 2">
    <name type="scientific">Candidatus Methanoperedens nitratireducens</name>
    <dbReference type="NCBI Taxonomy" id="1392998"/>
    <lineage>
        <taxon>Archaea</taxon>
        <taxon>Methanobacteriati</taxon>
        <taxon>Methanobacteriota</taxon>
        <taxon>Stenosarchaea group</taxon>
        <taxon>Methanomicrobia</taxon>
        <taxon>Methanosarcinales</taxon>
        <taxon>ANME-2 cluster</taxon>
        <taxon>Candidatus Methanoperedentaceae</taxon>
        <taxon>Candidatus Methanoperedens</taxon>
    </lineage>
</organism>
<dbReference type="InterPro" id="IPR025591">
    <property type="entry name" value="RloB"/>
</dbReference>
<evidence type="ECO:0008006" key="3">
    <source>
        <dbReference type="Google" id="ProtNLM"/>
    </source>
</evidence>
<protein>
    <recommendedName>
        <fullName evidence="3">RloB-like protein</fullName>
    </recommendedName>
</protein>
<proteinExistence type="predicted"/>
<dbReference type="Proteomes" id="UP000218615">
    <property type="component" value="Unassembled WGS sequence"/>
</dbReference>
<dbReference type="EMBL" id="FZMP01000041">
    <property type="protein sequence ID" value="SNQ59787.1"/>
    <property type="molecule type" value="Genomic_DNA"/>
</dbReference>
<dbReference type="Pfam" id="PF13707">
    <property type="entry name" value="RloB"/>
    <property type="match status" value="1"/>
</dbReference>
<evidence type="ECO:0000313" key="2">
    <source>
        <dbReference type="Proteomes" id="UP000218615"/>
    </source>
</evidence>
<gene>
    <name evidence="1" type="ORF">MNV_1350003</name>
</gene>
<dbReference type="AlphaFoldDB" id="A0A284VKS0"/>
<reference evidence="2" key="1">
    <citation type="submission" date="2017-06" db="EMBL/GenBank/DDBJ databases">
        <authorList>
            <person name="Cremers G."/>
        </authorList>
    </citation>
    <scope>NUCLEOTIDE SEQUENCE [LARGE SCALE GENOMIC DNA]</scope>
</reference>
<accession>A0A284VKS0</accession>
<name>A0A284VKS0_9EURY</name>